<dbReference type="InterPro" id="IPR043128">
    <property type="entry name" value="Rev_trsase/Diguanyl_cyclase"/>
</dbReference>
<dbReference type="PANTHER" id="PTHR45138">
    <property type="entry name" value="REGULATORY COMPONENTS OF SENSORY TRANSDUCTION SYSTEM"/>
    <property type="match status" value="1"/>
</dbReference>
<dbReference type="NCBIfam" id="TIGR00254">
    <property type="entry name" value="GGDEF"/>
    <property type="match status" value="1"/>
</dbReference>
<dbReference type="InterPro" id="IPR029787">
    <property type="entry name" value="Nucleotide_cyclase"/>
</dbReference>
<dbReference type="AlphaFoldDB" id="A0A9X3SDI5"/>
<reference evidence="3" key="1">
    <citation type="submission" date="2022-10" db="EMBL/GenBank/DDBJ databases">
        <title>The WGS of Solirubrobacter phytolaccae KCTC 29190.</title>
        <authorList>
            <person name="Jiang Z."/>
        </authorList>
    </citation>
    <scope>NUCLEOTIDE SEQUENCE</scope>
    <source>
        <strain evidence="3">KCTC 29190</strain>
    </source>
</reference>
<feature type="transmembrane region" description="Helical" evidence="1">
    <location>
        <begin position="120"/>
        <end position="138"/>
    </location>
</feature>
<dbReference type="PROSITE" id="PS50887">
    <property type="entry name" value="GGDEF"/>
    <property type="match status" value="1"/>
</dbReference>
<keyword evidence="4" id="KW-1185">Reference proteome</keyword>
<evidence type="ECO:0000259" key="2">
    <source>
        <dbReference type="PROSITE" id="PS50887"/>
    </source>
</evidence>
<feature type="domain" description="GGDEF" evidence="2">
    <location>
        <begin position="180"/>
        <end position="303"/>
    </location>
</feature>
<evidence type="ECO:0000313" key="3">
    <source>
        <dbReference type="EMBL" id="MDA0183710.1"/>
    </source>
</evidence>
<dbReference type="CDD" id="cd01949">
    <property type="entry name" value="GGDEF"/>
    <property type="match status" value="1"/>
</dbReference>
<keyword evidence="1" id="KW-1133">Transmembrane helix</keyword>
<dbReference type="SMART" id="SM00267">
    <property type="entry name" value="GGDEF"/>
    <property type="match status" value="1"/>
</dbReference>
<dbReference type="PANTHER" id="PTHR45138:SF9">
    <property type="entry name" value="DIGUANYLATE CYCLASE DGCM-RELATED"/>
    <property type="match status" value="1"/>
</dbReference>
<accession>A0A9X3SDI5</accession>
<gene>
    <name evidence="3" type="ORF">OJ997_25600</name>
</gene>
<dbReference type="InterPro" id="IPR000160">
    <property type="entry name" value="GGDEF_dom"/>
</dbReference>
<dbReference type="SUPFAM" id="SSF55073">
    <property type="entry name" value="Nucleotide cyclase"/>
    <property type="match status" value="1"/>
</dbReference>
<keyword evidence="1" id="KW-0472">Membrane</keyword>
<dbReference type="Gene3D" id="3.30.70.270">
    <property type="match status" value="1"/>
</dbReference>
<sequence length="303" mass="32367">MGWLYVALTWEQPHRVFMALMFAVGAVSAFVLGRLPMERIVTSRWRELFFVGWNVGTIVLIATVVAADGGVNSPTTLIYLFPLLFASLSYPPRSIAIVYAAALGSYALVGLALTPDPDGARVFMGAASLALAPCVGFLQAREHSRERQALTLRTKTDALTGLLNHTAFQERLEVALREHGSVALIALDVDNFKLVNDRCGHAAGDAALQAVADAIRSVVRGCDLTGRLGGDEFMVALPGAGRFVAQRVVDRLSLALSVTPVTASAGVAVFPEDGGDRDALMDTADRAMYAVKRVRAEASHSRA</sequence>
<evidence type="ECO:0000313" key="4">
    <source>
        <dbReference type="Proteomes" id="UP001147653"/>
    </source>
</evidence>
<name>A0A9X3SDI5_9ACTN</name>
<feature type="transmembrane region" description="Helical" evidence="1">
    <location>
        <begin position="16"/>
        <end position="36"/>
    </location>
</feature>
<feature type="transmembrane region" description="Helical" evidence="1">
    <location>
        <begin position="97"/>
        <end position="114"/>
    </location>
</feature>
<dbReference type="InterPro" id="IPR050469">
    <property type="entry name" value="Diguanylate_Cyclase"/>
</dbReference>
<organism evidence="3 4">
    <name type="scientific">Solirubrobacter phytolaccae</name>
    <dbReference type="NCBI Taxonomy" id="1404360"/>
    <lineage>
        <taxon>Bacteria</taxon>
        <taxon>Bacillati</taxon>
        <taxon>Actinomycetota</taxon>
        <taxon>Thermoleophilia</taxon>
        <taxon>Solirubrobacterales</taxon>
        <taxon>Solirubrobacteraceae</taxon>
        <taxon>Solirubrobacter</taxon>
    </lineage>
</organism>
<dbReference type="GO" id="GO:0052621">
    <property type="term" value="F:diguanylate cyclase activity"/>
    <property type="evidence" value="ECO:0007669"/>
    <property type="project" value="TreeGrafter"/>
</dbReference>
<feature type="transmembrane region" description="Helical" evidence="1">
    <location>
        <begin position="48"/>
        <end position="67"/>
    </location>
</feature>
<dbReference type="Proteomes" id="UP001147653">
    <property type="component" value="Unassembled WGS sequence"/>
</dbReference>
<comment type="caution">
    <text evidence="3">The sequence shown here is derived from an EMBL/GenBank/DDBJ whole genome shotgun (WGS) entry which is preliminary data.</text>
</comment>
<proteinExistence type="predicted"/>
<dbReference type="RefSeq" id="WP_270028124.1">
    <property type="nucleotide sequence ID" value="NZ_JAPDDP010000059.1"/>
</dbReference>
<evidence type="ECO:0000256" key="1">
    <source>
        <dbReference type="SAM" id="Phobius"/>
    </source>
</evidence>
<keyword evidence="1" id="KW-0812">Transmembrane</keyword>
<feature type="transmembrane region" description="Helical" evidence="1">
    <location>
        <begin position="73"/>
        <end position="90"/>
    </location>
</feature>
<protein>
    <submittedName>
        <fullName evidence="3">GGDEF domain-containing protein</fullName>
    </submittedName>
</protein>
<dbReference type="Pfam" id="PF00990">
    <property type="entry name" value="GGDEF"/>
    <property type="match status" value="1"/>
</dbReference>
<dbReference type="EMBL" id="JAPDDP010000059">
    <property type="protein sequence ID" value="MDA0183710.1"/>
    <property type="molecule type" value="Genomic_DNA"/>
</dbReference>